<gene>
    <name evidence="5" type="ORF">H8700_04240</name>
</gene>
<dbReference type="EC" id="2.4.2.3" evidence="1"/>
<dbReference type="Gene3D" id="3.40.50.1580">
    <property type="entry name" value="Nucleoside phosphorylase domain"/>
    <property type="match status" value="1"/>
</dbReference>
<evidence type="ECO:0000313" key="5">
    <source>
        <dbReference type="EMBL" id="MBC8556914.1"/>
    </source>
</evidence>
<keyword evidence="6" id="KW-1185">Reference proteome</keyword>
<dbReference type="SUPFAM" id="SSF53167">
    <property type="entry name" value="Purine and uridine phosphorylases"/>
    <property type="match status" value="1"/>
</dbReference>
<comment type="catalytic activity">
    <reaction evidence="3">
        <text>uridine + phosphate = alpha-D-ribose 1-phosphate + uracil</text>
        <dbReference type="Rhea" id="RHEA:24388"/>
        <dbReference type="ChEBI" id="CHEBI:16704"/>
        <dbReference type="ChEBI" id="CHEBI:17568"/>
        <dbReference type="ChEBI" id="CHEBI:43474"/>
        <dbReference type="ChEBI" id="CHEBI:57720"/>
        <dbReference type="EC" id="2.4.2.3"/>
    </reaction>
</comment>
<evidence type="ECO:0000256" key="3">
    <source>
        <dbReference type="ARBA" id="ARBA00048447"/>
    </source>
</evidence>
<organism evidence="5 6">
    <name type="scientific">Jutongia hominis</name>
    <dbReference type="NCBI Taxonomy" id="2763664"/>
    <lineage>
        <taxon>Bacteria</taxon>
        <taxon>Bacillati</taxon>
        <taxon>Bacillota</taxon>
        <taxon>Clostridia</taxon>
        <taxon>Lachnospirales</taxon>
        <taxon>Lachnospiraceae</taxon>
        <taxon>Jutongia</taxon>
    </lineage>
</organism>
<proteinExistence type="predicted"/>
<dbReference type="CDD" id="cd09007">
    <property type="entry name" value="NP-I_spr0068"/>
    <property type="match status" value="1"/>
</dbReference>
<sequence>MITDTFDNLSEEIIKVNRNDNAVKVDACILTFSHVILKYVLENFECKKIGDIFSSNGVNPVYGFEYKNRYFAVYMSYVGAPACVADIEDTMSIINTDKYVVFGGSGCLNKEIARGKVMVPTEAYRDEGTSYHYAPASDYIKIQNADVVAKFMETVGLPYVKGKTWTTDAVHRETRANFEKRKADGCISVEMECSAVQAVCDYRKLNAYFFFTCGDLLDAPKWDERMKKDQVKHTQHDAGHFDIALELAYYIAE</sequence>
<dbReference type="PANTHER" id="PTHR43691">
    <property type="entry name" value="URIDINE PHOSPHORYLASE"/>
    <property type="match status" value="1"/>
</dbReference>
<protein>
    <recommendedName>
        <fullName evidence="2">Uridine phosphorylase</fullName>
        <ecNumber evidence="1">2.4.2.3</ecNumber>
    </recommendedName>
</protein>
<dbReference type="RefSeq" id="WP_249303572.1">
    <property type="nucleotide sequence ID" value="NZ_JACRSW010000014.1"/>
</dbReference>
<dbReference type="InterPro" id="IPR035994">
    <property type="entry name" value="Nucleoside_phosphorylase_sf"/>
</dbReference>
<dbReference type="EMBL" id="JACRSW010000014">
    <property type="protein sequence ID" value="MBC8556914.1"/>
    <property type="molecule type" value="Genomic_DNA"/>
</dbReference>
<evidence type="ECO:0000256" key="2">
    <source>
        <dbReference type="ARBA" id="ARBA00021980"/>
    </source>
</evidence>
<dbReference type="Pfam" id="PF01048">
    <property type="entry name" value="PNP_UDP_1"/>
    <property type="match status" value="1"/>
</dbReference>
<feature type="domain" description="Nucleoside phosphorylase" evidence="4">
    <location>
        <begin position="56"/>
        <end position="217"/>
    </location>
</feature>
<evidence type="ECO:0000256" key="1">
    <source>
        <dbReference type="ARBA" id="ARBA00011888"/>
    </source>
</evidence>
<evidence type="ECO:0000313" key="6">
    <source>
        <dbReference type="Proteomes" id="UP000637513"/>
    </source>
</evidence>
<dbReference type="Proteomes" id="UP000637513">
    <property type="component" value="Unassembled WGS sequence"/>
</dbReference>
<dbReference type="InterPro" id="IPR000845">
    <property type="entry name" value="Nucleoside_phosphorylase_d"/>
</dbReference>
<reference evidence="5 6" key="1">
    <citation type="submission" date="2020-08" db="EMBL/GenBank/DDBJ databases">
        <title>Genome public.</title>
        <authorList>
            <person name="Liu C."/>
            <person name="Sun Q."/>
        </authorList>
    </citation>
    <scope>NUCLEOTIDE SEQUENCE [LARGE SCALE GENOMIC DNA]</scope>
    <source>
        <strain evidence="5 6">BX3</strain>
    </source>
</reference>
<dbReference type="PANTHER" id="PTHR43691:SF11">
    <property type="entry name" value="FI09636P-RELATED"/>
    <property type="match status" value="1"/>
</dbReference>
<accession>A0ABR7MTC1</accession>
<name>A0ABR7MTC1_9FIRM</name>
<comment type="caution">
    <text evidence="5">The sequence shown here is derived from an EMBL/GenBank/DDBJ whole genome shotgun (WGS) entry which is preliminary data.</text>
</comment>
<evidence type="ECO:0000259" key="4">
    <source>
        <dbReference type="Pfam" id="PF01048"/>
    </source>
</evidence>